<evidence type="ECO:0000313" key="3">
    <source>
        <dbReference type="Proteomes" id="UP000461768"/>
    </source>
</evidence>
<feature type="signal peptide" evidence="1">
    <location>
        <begin position="1"/>
        <end position="38"/>
    </location>
</feature>
<gene>
    <name evidence="2" type="ORF">F7O84_07245</name>
</gene>
<reference evidence="2 3" key="2">
    <citation type="submission" date="2020-02" db="EMBL/GenBank/DDBJ databases">
        <title>Candidatus Galacturonibacter soehngenii shows hetero-acetogenic catabolism of galacturonic acid but lacks a canonical carbon monoxide dehydrogenase/acetyl-CoA synthase complex.</title>
        <authorList>
            <person name="Diender M."/>
            <person name="Stouten G.R."/>
            <person name="Petersen J.F."/>
            <person name="Nielsen P.H."/>
            <person name="Dueholm M.S."/>
            <person name="Pronk J.T."/>
            <person name="Van Loosdrecht M.C.M."/>
        </authorList>
    </citation>
    <scope>NUCLEOTIDE SEQUENCE [LARGE SCALE GENOMIC DNA]</scope>
    <source>
        <strain evidence="2">GalUA</strain>
    </source>
</reference>
<reference evidence="2 3" key="1">
    <citation type="submission" date="2019-09" db="EMBL/GenBank/DDBJ databases">
        <authorList>
            <person name="Valk L.C."/>
        </authorList>
    </citation>
    <scope>NUCLEOTIDE SEQUENCE [LARGE SCALE GENOMIC DNA]</scope>
    <source>
        <strain evidence="2">GalUA</strain>
    </source>
</reference>
<feature type="chain" id="PRO_5030852438" description="PepSY domain-containing protein" evidence="1">
    <location>
        <begin position="39"/>
        <end position="295"/>
    </location>
</feature>
<comment type="caution">
    <text evidence="2">The sequence shown here is derived from an EMBL/GenBank/DDBJ whole genome shotgun (WGS) entry which is preliminary data.</text>
</comment>
<dbReference type="Proteomes" id="UP000461768">
    <property type="component" value="Unassembled WGS sequence"/>
</dbReference>
<name>A0A7V7UD83_9FIRM</name>
<keyword evidence="1" id="KW-0732">Signal</keyword>
<proteinExistence type="predicted"/>
<evidence type="ECO:0008006" key="4">
    <source>
        <dbReference type="Google" id="ProtNLM"/>
    </source>
</evidence>
<evidence type="ECO:0000256" key="1">
    <source>
        <dbReference type="SAM" id="SignalP"/>
    </source>
</evidence>
<dbReference type="OrthoDB" id="2034072at2"/>
<accession>A0A7V7UD83</accession>
<dbReference type="RefSeq" id="WP_151143579.1">
    <property type="nucleotide sequence ID" value="NZ_WAGX01000004.1"/>
</dbReference>
<evidence type="ECO:0000313" key="2">
    <source>
        <dbReference type="EMBL" id="KAB1440162.1"/>
    </source>
</evidence>
<dbReference type="AlphaFoldDB" id="A0A7V7UD83"/>
<dbReference type="EMBL" id="WAGX01000004">
    <property type="protein sequence ID" value="KAB1440162.1"/>
    <property type="molecule type" value="Genomic_DNA"/>
</dbReference>
<keyword evidence="3" id="KW-1185">Reference proteome</keyword>
<sequence length="295" mass="33266">MRKTKKPVNKKMKGLLLAVGILGVSTVLFQGFTQVATAAEYNKTSIVPTSYATLEEKSIDTKKEMVSEGYKKTNYTVKDNALENYRKQTPTSKDMTKEEAAEAGAQGLWNIYGISLEGEVVEMGYQPANEDYPRSSWCGDVYIEGKLLYGFEVDSVTGEIFSVFYNRTLGKKVAVGLDLDLHNDNGGEYQTLVKETAEKFNIVNGTVASVKYNCQGTQNDDPDITFDITGENGEVAQLTFSRYDKALLNITFNGRQQYVLKYVEKMDREIEMNESKRETRKMDDNEIQELILEEN</sequence>
<protein>
    <recommendedName>
        <fullName evidence="4">PepSY domain-containing protein</fullName>
    </recommendedName>
</protein>
<organism evidence="2 3">
    <name type="scientific">Candidatus Galacturonatibacter soehngenii</name>
    <dbReference type="NCBI Taxonomy" id="2307010"/>
    <lineage>
        <taxon>Bacteria</taxon>
        <taxon>Bacillati</taxon>
        <taxon>Bacillota</taxon>
        <taxon>Clostridia</taxon>
        <taxon>Lachnospirales</taxon>
        <taxon>Lachnospiraceae</taxon>
        <taxon>Candidatus Galacturonatibacter</taxon>
    </lineage>
</organism>